<gene>
    <name evidence="2" type="ORF">QD47_07580</name>
</gene>
<dbReference type="EMBL" id="JTHP01000010">
    <property type="protein sequence ID" value="KJD46209.1"/>
    <property type="molecule type" value="Genomic_DNA"/>
</dbReference>
<name>A0A0D7X4N0_9BACL</name>
<evidence type="ECO:0000313" key="3">
    <source>
        <dbReference type="Proteomes" id="UP000032534"/>
    </source>
</evidence>
<sequence length="118" mass="12817">MVEVSGSAKDLILRSLALLQIQILRSAGATTVKSLSFLHTAGSMRGDGIALAASVVRGAFLYALKNILPFRGVSKWCFLVNEISMVFFGMGFLRYLKFLGKGGRQYGVFILGKVRLKG</sequence>
<keyword evidence="1" id="KW-1133">Transmembrane helix</keyword>
<keyword evidence="1" id="KW-0812">Transmembrane</keyword>
<accession>A0A0D7X4N0</accession>
<reference evidence="2 3" key="1">
    <citation type="submission" date="2014-11" db="EMBL/GenBank/DDBJ databases">
        <title>Draft Genome Sequences of Paenibacillus polymyxa NRRL B-30509 and Paenibacillus terrae NRRL B-30644, Strains from a Poultry Environment that Produce Tridecaptin A and Paenicidins.</title>
        <authorList>
            <person name="van Belkum M.J."/>
            <person name="Lohans C.T."/>
            <person name="Vederas J.C."/>
        </authorList>
    </citation>
    <scope>NUCLEOTIDE SEQUENCE [LARGE SCALE GENOMIC DNA]</scope>
    <source>
        <strain evidence="2 3">NRRL B-30644</strain>
    </source>
</reference>
<feature type="transmembrane region" description="Helical" evidence="1">
    <location>
        <begin position="48"/>
        <end position="64"/>
    </location>
</feature>
<evidence type="ECO:0000256" key="1">
    <source>
        <dbReference type="SAM" id="Phobius"/>
    </source>
</evidence>
<dbReference type="AlphaFoldDB" id="A0A0D7X4N0"/>
<keyword evidence="3" id="KW-1185">Reference proteome</keyword>
<comment type="caution">
    <text evidence="2">The sequence shown here is derived from an EMBL/GenBank/DDBJ whole genome shotgun (WGS) entry which is preliminary data.</text>
</comment>
<protein>
    <submittedName>
        <fullName evidence="2">Uncharacterized protein</fullName>
    </submittedName>
</protein>
<evidence type="ECO:0000313" key="2">
    <source>
        <dbReference type="EMBL" id="KJD46209.1"/>
    </source>
</evidence>
<proteinExistence type="predicted"/>
<feature type="transmembrane region" description="Helical" evidence="1">
    <location>
        <begin position="76"/>
        <end position="96"/>
    </location>
</feature>
<keyword evidence="1" id="KW-0472">Membrane</keyword>
<dbReference type="Proteomes" id="UP000032534">
    <property type="component" value="Unassembled WGS sequence"/>
</dbReference>
<organism evidence="2 3">
    <name type="scientific">Paenibacillus terrae</name>
    <dbReference type="NCBI Taxonomy" id="159743"/>
    <lineage>
        <taxon>Bacteria</taxon>
        <taxon>Bacillati</taxon>
        <taxon>Bacillota</taxon>
        <taxon>Bacilli</taxon>
        <taxon>Bacillales</taxon>
        <taxon>Paenibacillaceae</taxon>
        <taxon>Paenibacillus</taxon>
    </lineage>
</organism>